<dbReference type="EMBL" id="CAJVCH010171374">
    <property type="protein sequence ID" value="CAG7728968.1"/>
    <property type="molecule type" value="Genomic_DNA"/>
</dbReference>
<accession>A0A8J2K3I7</accession>
<evidence type="ECO:0000313" key="1">
    <source>
        <dbReference type="EMBL" id="CAG7728968.1"/>
    </source>
</evidence>
<reference evidence="1" key="1">
    <citation type="submission" date="2021-06" db="EMBL/GenBank/DDBJ databases">
        <authorList>
            <person name="Hodson N. C."/>
            <person name="Mongue J. A."/>
            <person name="Jaron S. K."/>
        </authorList>
    </citation>
    <scope>NUCLEOTIDE SEQUENCE</scope>
</reference>
<evidence type="ECO:0000313" key="2">
    <source>
        <dbReference type="Proteomes" id="UP000708208"/>
    </source>
</evidence>
<comment type="caution">
    <text evidence="1">The sequence shown here is derived from an EMBL/GenBank/DDBJ whole genome shotgun (WGS) entry which is preliminary data.</text>
</comment>
<dbReference type="AlphaFoldDB" id="A0A8J2K3I7"/>
<keyword evidence="2" id="KW-1185">Reference proteome</keyword>
<gene>
    <name evidence="1" type="ORF">AFUS01_LOCUS17710</name>
</gene>
<protein>
    <submittedName>
        <fullName evidence="1">Uncharacterized protein</fullName>
    </submittedName>
</protein>
<name>A0A8J2K3I7_9HEXA</name>
<organism evidence="1 2">
    <name type="scientific">Allacma fusca</name>
    <dbReference type="NCBI Taxonomy" id="39272"/>
    <lineage>
        <taxon>Eukaryota</taxon>
        <taxon>Metazoa</taxon>
        <taxon>Ecdysozoa</taxon>
        <taxon>Arthropoda</taxon>
        <taxon>Hexapoda</taxon>
        <taxon>Collembola</taxon>
        <taxon>Symphypleona</taxon>
        <taxon>Sminthuridae</taxon>
        <taxon>Allacma</taxon>
    </lineage>
</organism>
<dbReference type="Proteomes" id="UP000708208">
    <property type="component" value="Unassembled WGS sequence"/>
</dbReference>
<proteinExistence type="predicted"/>
<sequence>GGIDFNFLLVVIRPQCRGRISSGQERQK</sequence>
<feature type="non-terminal residue" evidence="1">
    <location>
        <position position="1"/>
    </location>
</feature>